<evidence type="ECO:0000313" key="2">
    <source>
        <dbReference type="EMBL" id="RVT91608.1"/>
    </source>
</evidence>
<dbReference type="Gene3D" id="3.40.190.10">
    <property type="entry name" value="Periplasmic binding protein-like II"/>
    <property type="match status" value="1"/>
</dbReference>
<dbReference type="EMBL" id="SACL01000010">
    <property type="protein sequence ID" value="RVT91608.1"/>
    <property type="molecule type" value="Genomic_DNA"/>
</dbReference>
<dbReference type="InterPro" id="IPR005064">
    <property type="entry name" value="BUG"/>
</dbReference>
<sequence length="356" mass="37464">MAARRGCGPGHAGARPRIWAWTPAESHGRLPRKNRRKPCSVATCWGGALALPAAARAQSWRPARPITLIVPFAAGSGTDAVARLTAGWLGQELGTQVVVENRAGANATIAAVAVARAAPDGHTLFMTTNTSHAANPALMRRLDYDPVADFSPICRMGNLPFWLVVKADGPHRAMPALIEAARARPDSVTYASGNSTGIVGSATIARMTGTRMLHVPYRSTPPAMADIMGGRVDWMLVDLAASLGLVRDGKLAVLGMTTKDRSALMPQIPALAEVGVPGFDLTSWNAIFGPARMAPEVVATLNGALRGIVAKAENRARLAELGFDAFSSTPEELGAFVVAEIARWGEMVRGAGIEPE</sequence>
<evidence type="ECO:0000256" key="1">
    <source>
        <dbReference type="ARBA" id="ARBA00006987"/>
    </source>
</evidence>
<proteinExistence type="inferred from homology"/>
<organism evidence="2 3">
    <name type="scientific">Rhodovarius crocodyli</name>
    <dbReference type="NCBI Taxonomy" id="1979269"/>
    <lineage>
        <taxon>Bacteria</taxon>
        <taxon>Pseudomonadati</taxon>
        <taxon>Pseudomonadota</taxon>
        <taxon>Alphaproteobacteria</taxon>
        <taxon>Acetobacterales</taxon>
        <taxon>Roseomonadaceae</taxon>
        <taxon>Rhodovarius</taxon>
    </lineage>
</organism>
<gene>
    <name evidence="2" type="ORF">EOD42_21840</name>
</gene>
<dbReference type="PIRSF" id="PIRSF017082">
    <property type="entry name" value="YflP"/>
    <property type="match status" value="1"/>
</dbReference>
<name>A0A437M1Q1_9PROT</name>
<dbReference type="CDD" id="cd07012">
    <property type="entry name" value="PBP2_Bug_TTT"/>
    <property type="match status" value="1"/>
</dbReference>
<dbReference type="AlphaFoldDB" id="A0A437M1Q1"/>
<dbReference type="OrthoDB" id="8443386at2"/>
<comment type="caution">
    <text evidence="2">The sequence shown here is derived from an EMBL/GenBank/DDBJ whole genome shotgun (WGS) entry which is preliminary data.</text>
</comment>
<dbReference type="Pfam" id="PF03401">
    <property type="entry name" value="TctC"/>
    <property type="match status" value="1"/>
</dbReference>
<dbReference type="PANTHER" id="PTHR42928">
    <property type="entry name" value="TRICARBOXYLATE-BINDING PROTEIN"/>
    <property type="match status" value="1"/>
</dbReference>
<comment type="similarity">
    <text evidence="1">Belongs to the UPF0065 (bug) family.</text>
</comment>
<evidence type="ECO:0000313" key="3">
    <source>
        <dbReference type="Proteomes" id="UP000282957"/>
    </source>
</evidence>
<keyword evidence="3" id="KW-1185">Reference proteome</keyword>
<dbReference type="Gene3D" id="3.40.190.150">
    <property type="entry name" value="Bordetella uptake gene, domain 1"/>
    <property type="match status" value="1"/>
</dbReference>
<reference evidence="2 3" key="1">
    <citation type="submission" date="2019-01" db="EMBL/GenBank/DDBJ databases">
        <authorList>
            <person name="Chen W.-M."/>
        </authorList>
    </citation>
    <scope>NUCLEOTIDE SEQUENCE [LARGE SCALE GENOMIC DNA]</scope>
    <source>
        <strain evidence="2 3">CCP-6</strain>
    </source>
</reference>
<accession>A0A437M1Q1</accession>
<dbReference type="Proteomes" id="UP000282957">
    <property type="component" value="Unassembled WGS sequence"/>
</dbReference>
<dbReference type="SUPFAM" id="SSF53850">
    <property type="entry name" value="Periplasmic binding protein-like II"/>
    <property type="match status" value="1"/>
</dbReference>
<protein>
    <submittedName>
        <fullName evidence="2">Tripartite tricarboxylate transporter substrate binding protein</fullName>
    </submittedName>
</protein>
<dbReference type="InterPro" id="IPR042100">
    <property type="entry name" value="Bug_dom1"/>
</dbReference>
<dbReference type="PANTHER" id="PTHR42928:SF5">
    <property type="entry name" value="BLR1237 PROTEIN"/>
    <property type="match status" value="1"/>
</dbReference>